<reference evidence="2 3" key="1">
    <citation type="submission" date="2013-01" db="EMBL/GenBank/DDBJ databases">
        <authorList>
            <person name="Bench S."/>
        </authorList>
    </citation>
    <scope>NUCLEOTIDE SEQUENCE [LARGE SCALE GENOMIC DNA]</scope>
    <source>
        <strain evidence="2 3">WH 0402</strain>
    </source>
</reference>
<comment type="caution">
    <text evidence="2">The sequence shown here is derived from an EMBL/GenBank/DDBJ whole genome shotgun (WGS) entry which is preliminary data.</text>
</comment>
<keyword evidence="1" id="KW-0812">Transmembrane</keyword>
<dbReference type="AlphaFoldDB" id="T2JRM8"/>
<feature type="transmembrane region" description="Helical" evidence="1">
    <location>
        <begin position="26"/>
        <end position="44"/>
    </location>
</feature>
<keyword evidence="1" id="KW-0472">Membrane</keyword>
<name>T2JRM8_CROWT</name>
<organism evidence="2 3">
    <name type="scientific">Crocosphaera watsonii WH 0402</name>
    <dbReference type="NCBI Taxonomy" id="1284629"/>
    <lineage>
        <taxon>Bacteria</taxon>
        <taxon>Bacillati</taxon>
        <taxon>Cyanobacteriota</taxon>
        <taxon>Cyanophyceae</taxon>
        <taxon>Oscillatoriophycideae</taxon>
        <taxon>Chroococcales</taxon>
        <taxon>Aphanothecaceae</taxon>
        <taxon>Crocosphaera</taxon>
    </lineage>
</organism>
<evidence type="ECO:0000313" key="3">
    <source>
        <dbReference type="Proteomes" id="UP000018130"/>
    </source>
</evidence>
<proteinExistence type="predicted"/>
<sequence length="47" mass="5027">MVPCAECEAPKKAIAPMAIPPNKGTVLLIVFLNLLSIIDSSFIISEK</sequence>
<evidence type="ECO:0000313" key="2">
    <source>
        <dbReference type="EMBL" id="CCQ67850.1"/>
    </source>
</evidence>
<protein>
    <submittedName>
        <fullName evidence="2">Uncharacterized protein</fullName>
    </submittedName>
</protein>
<keyword evidence="1" id="KW-1133">Transmembrane helix</keyword>
<dbReference type="Proteomes" id="UP000018130">
    <property type="component" value="Unassembled WGS sequence"/>
</dbReference>
<gene>
    <name evidence="2" type="ORF">CWATWH0402_3654</name>
</gene>
<accession>T2JRM8</accession>
<dbReference type="EMBL" id="CAQN01000664">
    <property type="protein sequence ID" value="CCQ67850.1"/>
    <property type="molecule type" value="Genomic_DNA"/>
</dbReference>
<evidence type="ECO:0000256" key="1">
    <source>
        <dbReference type="SAM" id="Phobius"/>
    </source>
</evidence>
<reference evidence="2 3" key="2">
    <citation type="submission" date="2013-09" db="EMBL/GenBank/DDBJ databases">
        <title>Whole genome comparison of six Crocosphaera watsonii strains with differing phenotypes.</title>
        <authorList>
            <person name="Bench S.R."/>
            <person name="Heller P."/>
            <person name="Frank I."/>
            <person name="Arciniega M."/>
            <person name="Shilova I.N."/>
            <person name="Zehr J.P."/>
        </authorList>
    </citation>
    <scope>NUCLEOTIDE SEQUENCE [LARGE SCALE GENOMIC DNA]</scope>
    <source>
        <strain evidence="2 3">WH 0402</strain>
    </source>
</reference>